<keyword evidence="3 14" id="KW-0813">Transport</keyword>
<comment type="subcellular location">
    <subcellularLocation>
        <location evidence="1">Peroxisome membrane</location>
        <topology evidence="1">Single-pass membrane protein</topology>
    </subcellularLocation>
</comment>
<protein>
    <recommendedName>
        <fullName evidence="10 14">Peroxisomal membrane protein PEX14</fullName>
    </recommendedName>
    <alternativeName>
        <fullName evidence="11 14">Peroxin-14</fullName>
    </alternativeName>
</protein>
<reference evidence="19" key="1">
    <citation type="submission" date="2019-03" db="EMBL/GenBank/DDBJ databases">
        <authorList>
            <person name="Mank J."/>
            <person name="Almeida P."/>
        </authorList>
    </citation>
    <scope>NUCLEOTIDE SEQUENCE</scope>
    <source>
        <strain evidence="19">78183</strain>
    </source>
</reference>
<gene>
    <name evidence="19" type="ORF">SVIM_LOCUS350734</name>
</gene>
<dbReference type="AlphaFoldDB" id="A0A6N2MBU1"/>
<dbReference type="InterPro" id="IPR006785">
    <property type="entry name" value="Pex14_N"/>
</dbReference>
<dbReference type="GO" id="GO:0005102">
    <property type="term" value="F:signaling receptor binding"/>
    <property type="evidence" value="ECO:0007669"/>
    <property type="project" value="TreeGrafter"/>
</dbReference>
<comment type="function">
    <text evidence="12 14">Component of the PEX13-PEX14 docking complex, a translocon channel that specifically mediates the import of peroxisomal cargo proteins bound to PEX5 receptor. The PEX13-PEX14 docking complex forms a large import pore which can be opened to a diameter of about 9 nm. Mechanistically, PEX5 receptor along with cargo proteins associates with the PEX14 subunit of the PEX13-PEX14 docking complex in the cytosol, leading to the insertion of the receptor into the organelle membrane with the concomitant translocation of the cargo into the peroxisome matrix.</text>
</comment>
<feature type="region of interest" description="Disordered" evidence="15">
    <location>
        <begin position="339"/>
        <end position="365"/>
    </location>
</feature>
<evidence type="ECO:0000256" key="8">
    <source>
        <dbReference type="ARBA" id="ARBA00023136"/>
    </source>
</evidence>
<feature type="compositionally biased region" description="Polar residues" evidence="15">
    <location>
        <begin position="20"/>
        <end position="29"/>
    </location>
</feature>
<dbReference type="PANTHER" id="PTHR23058:SF0">
    <property type="entry name" value="PEROXISOMAL MEMBRANE PROTEIN PEX14"/>
    <property type="match status" value="1"/>
</dbReference>
<dbReference type="Pfam" id="PF17733">
    <property type="entry name" value="KPWE_dom"/>
    <property type="match status" value="1"/>
</dbReference>
<evidence type="ECO:0000256" key="1">
    <source>
        <dbReference type="ARBA" id="ARBA00004549"/>
    </source>
</evidence>
<dbReference type="Pfam" id="PF23020">
    <property type="entry name" value="PEX14-like_2nd"/>
    <property type="match status" value="1"/>
</dbReference>
<feature type="domain" description="Peroxisomal membrane protein PEX14 central plants" evidence="18">
    <location>
        <begin position="192"/>
        <end position="311"/>
    </location>
</feature>
<feature type="domain" description="Peroxisomal membrane protein PEX14-like KPWE" evidence="17">
    <location>
        <begin position="366"/>
        <end position="415"/>
    </location>
</feature>
<name>A0A6N2MBU1_SALVM</name>
<evidence type="ECO:0000256" key="5">
    <source>
        <dbReference type="ARBA" id="ARBA00022927"/>
    </source>
</evidence>
<evidence type="ECO:0000259" key="16">
    <source>
        <dbReference type="Pfam" id="PF04695"/>
    </source>
</evidence>
<keyword evidence="8 14" id="KW-0472">Membrane</keyword>
<evidence type="ECO:0000256" key="6">
    <source>
        <dbReference type="ARBA" id="ARBA00022989"/>
    </source>
</evidence>
<dbReference type="PANTHER" id="PTHR23058">
    <property type="entry name" value="PEROXISOMAL MEMBRANE PROTEIN PEX14"/>
    <property type="match status" value="1"/>
</dbReference>
<dbReference type="EMBL" id="CAADRP010001765">
    <property type="protein sequence ID" value="VFU51691.1"/>
    <property type="molecule type" value="Genomic_DNA"/>
</dbReference>
<dbReference type="Pfam" id="PF04695">
    <property type="entry name" value="Pex14_N"/>
    <property type="match status" value="1"/>
</dbReference>
<comment type="similarity">
    <text evidence="2 14">Belongs to the peroxin-14 family.</text>
</comment>
<keyword evidence="5 14" id="KW-0653">Protein transport</keyword>
<evidence type="ECO:0000256" key="13">
    <source>
        <dbReference type="ARBA" id="ARBA00064754"/>
    </source>
</evidence>
<comment type="subunit">
    <text evidence="13">Interacts with PEX13; forming the PEX13-PEX14 docking complex. Interacts with PEX5 (via WxxxF/Y motifs).</text>
</comment>
<evidence type="ECO:0000256" key="11">
    <source>
        <dbReference type="ARBA" id="ARBA00029691"/>
    </source>
</evidence>
<dbReference type="GO" id="GO:0005778">
    <property type="term" value="C:peroxisomal membrane"/>
    <property type="evidence" value="ECO:0007669"/>
    <property type="project" value="UniProtKB-SubCell"/>
</dbReference>
<dbReference type="InterPro" id="IPR040554">
    <property type="entry name" value="KPWE_PEX14_dom"/>
</dbReference>
<evidence type="ECO:0000259" key="17">
    <source>
        <dbReference type="Pfam" id="PF17733"/>
    </source>
</evidence>
<evidence type="ECO:0000256" key="3">
    <source>
        <dbReference type="ARBA" id="ARBA00022448"/>
    </source>
</evidence>
<dbReference type="GO" id="GO:1990429">
    <property type="term" value="C:peroxisomal importomer complex"/>
    <property type="evidence" value="ECO:0007669"/>
    <property type="project" value="TreeGrafter"/>
</dbReference>
<keyword evidence="9 14" id="KW-0576">Peroxisome</keyword>
<dbReference type="FunFam" id="1.10.10.10:FF:000217">
    <property type="entry name" value="Peroxisomal membrane protein PEX14"/>
    <property type="match status" value="1"/>
</dbReference>
<accession>A0A6N2MBU1</accession>
<keyword evidence="6" id="KW-1133">Transmembrane helix</keyword>
<evidence type="ECO:0000256" key="10">
    <source>
        <dbReference type="ARBA" id="ARBA00029502"/>
    </source>
</evidence>
<feature type="compositionally biased region" description="Polar residues" evidence="15">
    <location>
        <begin position="351"/>
        <end position="362"/>
    </location>
</feature>
<organism evidence="19">
    <name type="scientific">Salix viminalis</name>
    <name type="common">Common osier</name>
    <name type="synonym">Basket willow</name>
    <dbReference type="NCBI Taxonomy" id="40686"/>
    <lineage>
        <taxon>Eukaryota</taxon>
        <taxon>Viridiplantae</taxon>
        <taxon>Streptophyta</taxon>
        <taxon>Embryophyta</taxon>
        <taxon>Tracheophyta</taxon>
        <taxon>Spermatophyta</taxon>
        <taxon>Magnoliopsida</taxon>
        <taxon>eudicotyledons</taxon>
        <taxon>Gunneridae</taxon>
        <taxon>Pentapetalae</taxon>
        <taxon>rosids</taxon>
        <taxon>fabids</taxon>
        <taxon>Malpighiales</taxon>
        <taxon>Salicaceae</taxon>
        <taxon>Saliceae</taxon>
        <taxon>Salix</taxon>
    </lineage>
</organism>
<feature type="region of interest" description="Disordered" evidence="15">
    <location>
        <begin position="476"/>
        <end position="496"/>
    </location>
</feature>
<feature type="region of interest" description="Disordered" evidence="15">
    <location>
        <begin position="508"/>
        <end position="573"/>
    </location>
</feature>
<dbReference type="Gene3D" id="1.10.10.10">
    <property type="entry name" value="Winged helix-like DNA-binding domain superfamily/Winged helix DNA-binding domain"/>
    <property type="match status" value="1"/>
</dbReference>
<keyword evidence="4" id="KW-0812">Transmembrane</keyword>
<evidence type="ECO:0000256" key="15">
    <source>
        <dbReference type="SAM" id="MobiDB-lite"/>
    </source>
</evidence>
<evidence type="ECO:0000256" key="9">
    <source>
        <dbReference type="ARBA" id="ARBA00023140"/>
    </source>
</evidence>
<dbReference type="InterPro" id="IPR025655">
    <property type="entry name" value="PEX14"/>
</dbReference>
<evidence type="ECO:0000256" key="4">
    <source>
        <dbReference type="ARBA" id="ARBA00022692"/>
    </source>
</evidence>
<evidence type="ECO:0000256" key="14">
    <source>
        <dbReference type="RuleBase" id="RU367032"/>
    </source>
</evidence>
<evidence type="ECO:0000256" key="12">
    <source>
        <dbReference type="ARBA" id="ARBA00053920"/>
    </source>
</evidence>
<evidence type="ECO:0000313" key="19">
    <source>
        <dbReference type="EMBL" id="VFU51691.1"/>
    </source>
</evidence>
<feature type="region of interest" description="Disordered" evidence="15">
    <location>
        <begin position="1"/>
        <end position="49"/>
    </location>
</feature>
<dbReference type="InterPro" id="IPR036388">
    <property type="entry name" value="WH-like_DNA-bd_sf"/>
</dbReference>
<evidence type="ECO:0000259" key="18">
    <source>
        <dbReference type="Pfam" id="PF23020"/>
    </source>
</evidence>
<keyword evidence="7" id="KW-0811">Translocation</keyword>
<evidence type="ECO:0000256" key="7">
    <source>
        <dbReference type="ARBA" id="ARBA00023010"/>
    </source>
</evidence>
<dbReference type="GO" id="GO:0016560">
    <property type="term" value="P:protein import into peroxisome matrix, docking"/>
    <property type="evidence" value="ECO:0007669"/>
    <property type="project" value="UniProtKB-UniRule"/>
</dbReference>
<sequence>MANQSSEPPPPSDPADQNPGNVQPTNGIQQDAEVEAIKQSPPSVFVNSEPMREEQVQNAVKFLSHPKVRGSPVMYRRSFLEKKGLTKEEIDEAFSRVPDPAPSTQATSLNQGIRSVYESGMFIVFHDKQSLGLLRFVYPCIIDCILCCTVTKAEGQVKLTPNVQPPASAQTLQPVAAAPTAAISSVGTLTQSRFHWYHAVFAVGLLAASGAGTVVLVKNTIIPRLKSWIRKVVLEEEDENVKKTNLKPSLAEEAAAAAKSAAAAAADVARTSQELLNSKDEEKRYLKEFMNMLDVQVQEMKSMNTAIHRLEGHKDNHVRSIVADQEDYRASVANTKQAYTNGRAEFDLQPGRSSSQPASAETSVAPHPQSYMEIMEMVKRGEKPANIRDINDQPPNPSQRISNPRMVPRAKEPWEVGQVQNNSSQVLQSQVSGEGLNSKVQDNGIYEFDGESSTPWWQHKNAIAEMDTKDEVMAGSYGGQTNQQPVRRTWVPPQPPPVVMPEAAEAIRRPKQSIQKEQVEDDQSVSHSADAADELQRITKISESGGTVEINGGGSLLNSSEIQEEPEQIHEGN</sequence>
<feature type="domain" description="Peroxisome membrane anchor protein Pex14p N-terminal" evidence="16">
    <location>
        <begin position="52"/>
        <end position="95"/>
    </location>
</feature>
<proteinExistence type="inferred from homology"/>
<dbReference type="InterPro" id="IPR054154">
    <property type="entry name" value="PEX14-like_M_plants"/>
</dbReference>
<evidence type="ECO:0000256" key="2">
    <source>
        <dbReference type="ARBA" id="ARBA00005443"/>
    </source>
</evidence>